<feature type="binding site" evidence="17">
    <location>
        <position position="34"/>
    </location>
    <ligand>
        <name>Mg(2+)</name>
        <dbReference type="ChEBI" id="CHEBI:18420"/>
        <label>1</label>
    </ligand>
</feature>
<evidence type="ECO:0000256" key="10">
    <source>
        <dbReference type="ARBA" id="ARBA00022839"/>
    </source>
</evidence>
<keyword evidence="8" id="KW-0227">DNA damage</keyword>
<evidence type="ECO:0000256" key="9">
    <source>
        <dbReference type="ARBA" id="ARBA00022801"/>
    </source>
</evidence>
<evidence type="ECO:0000256" key="1">
    <source>
        <dbReference type="ARBA" id="ARBA00000493"/>
    </source>
</evidence>
<name>A0A4U9VBI4_SERFO</name>
<dbReference type="InterPro" id="IPR037493">
    <property type="entry name" value="ExoIII-like"/>
</dbReference>
<feature type="site" description="Important for catalytic activity" evidence="18">
    <location>
        <position position="228"/>
    </location>
</feature>
<keyword evidence="11 17" id="KW-0460">Magnesium</keyword>
<feature type="binding site" evidence="17">
    <location>
        <position position="152"/>
    </location>
    <ligand>
        <name>Mg(2+)</name>
        <dbReference type="ChEBI" id="CHEBI:18420"/>
        <label>1</label>
    </ligand>
</feature>
<dbReference type="NCBIfam" id="TIGR00633">
    <property type="entry name" value="xth"/>
    <property type="match status" value="1"/>
</dbReference>
<evidence type="ECO:0000256" key="3">
    <source>
        <dbReference type="ARBA" id="ARBA00007092"/>
    </source>
</evidence>
<evidence type="ECO:0000256" key="6">
    <source>
        <dbReference type="ARBA" id="ARBA00022722"/>
    </source>
</evidence>
<dbReference type="FunFam" id="3.60.10.10:FF:000006">
    <property type="entry name" value="Exodeoxyribonuclease III"/>
    <property type="match status" value="1"/>
</dbReference>
<evidence type="ECO:0000256" key="7">
    <source>
        <dbReference type="ARBA" id="ARBA00022723"/>
    </source>
</evidence>
<dbReference type="PROSITE" id="PS00726">
    <property type="entry name" value="AP_NUCLEASE_F1_1"/>
    <property type="match status" value="1"/>
</dbReference>
<feature type="active site" description="Proton donor/acceptor" evidence="16">
    <location>
        <position position="150"/>
    </location>
</feature>
<comment type="catalytic activity">
    <reaction evidence="1">
        <text>Exonucleolytic cleavage in the 3'- to 5'-direction to yield nucleoside 5'-phosphates.</text>
        <dbReference type="EC" id="3.1.11.2"/>
    </reaction>
</comment>
<feature type="site" description="Interaction with DNA substrate" evidence="18">
    <location>
        <position position="258"/>
    </location>
</feature>
<dbReference type="CDD" id="cd09086">
    <property type="entry name" value="ExoIII-like_AP-endo"/>
    <property type="match status" value="1"/>
</dbReference>
<feature type="binding site" evidence="17">
    <location>
        <position position="257"/>
    </location>
    <ligand>
        <name>Mg(2+)</name>
        <dbReference type="ChEBI" id="CHEBI:18420"/>
        <label>1</label>
    </ligand>
</feature>
<evidence type="ECO:0000256" key="2">
    <source>
        <dbReference type="ARBA" id="ARBA00001936"/>
    </source>
</evidence>
<evidence type="ECO:0000259" key="19">
    <source>
        <dbReference type="Pfam" id="PF03372"/>
    </source>
</evidence>
<feature type="site" description="Transition state stabilizer" evidence="18">
    <location>
        <position position="152"/>
    </location>
</feature>
<evidence type="ECO:0000256" key="16">
    <source>
        <dbReference type="PIRSR" id="PIRSR604808-1"/>
    </source>
</evidence>
<dbReference type="InterPro" id="IPR005135">
    <property type="entry name" value="Endo/exonuclease/phosphatase"/>
</dbReference>
<dbReference type="GO" id="GO:0003677">
    <property type="term" value="F:DNA binding"/>
    <property type="evidence" value="ECO:0007669"/>
    <property type="project" value="InterPro"/>
</dbReference>
<comment type="subunit">
    <text evidence="4">Monomer.</text>
</comment>
<dbReference type="InterPro" id="IPR020847">
    <property type="entry name" value="AP_endonuclease_F1_BS"/>
</dbReference>
<dbReference type="GO" id="GO:0046872">
    <property type="term" value="F:metal ion binding"/>
    <property type="evidence" value="ECO:0007669"/>
    <property type="project" value="UniProtKB-KW"/>
</dbReference>
<dbReference type="SUPFAM" id="SSF56219">
    <property type="entry name" value="DNase I-like"/>
    <property type="match status" value="1"/>
</dbReference>
<evidence type="ECO:0000256" key="4">
    <source>
        <dbReference type="ARBA" id="ARBA00011245"/>
    </source>
</evidence>
<feature type="binding site" evidence="17">
    <location>
        <position position="7"/>
    </location>
    <ligand>
        <name>Mg(2+)</name>
        <dbReference type="ChEBI" id="CHEBI:18420"/>
        <label>1</label>
    </ligand>
</feature>
<evidence type="ECO:0000256" key="5">
    <source>
        <dbReference type="ARBA" id="ARBA00012115"/>
    </source>
</evidence>
<dbReference type="GO" id="GO:0008311">
    <property type="term" value="F:double-stranded DNA 3'-5' DNA exonuclease activity"/>
    <property type="evidence" value="ECO:0007669"/>
    <property type="project" value="UniProtKB-EC"/>
</dbReference>
<dbReference type="PROSITE" id="PS00727">
    <property type="entry name" value="AP_NUCLEASE_F1_2"/>
    <property type="match status" value="1"/>
</dbReference>
<evidence type="ECO:0000256" key="13">
    <source>
        <dbReference type="ARBA" id="ARBA00058007"/>
    </source>
</evidence>
<dbReference type="PROSITE" id="PS51435">
    <property type="entry name" value="AP_NUCLEASE_F1_4"/>
    <property type="match status" value="1"/>
</dbReference>
<evidence type="ECO:0000256" key="14">
    <source>
        <dbReference type="ARBA" id="ARBA00071104"/>
    </source>
</evidence>
<dbReference type="AlphaFoldDB" id="A0A4U9VBI4"/>
<dbReference type="Pfam" id="PF03372">
    <property type="entry name" value="Exo_endo_phos"/>
    <property type="match status" value="1"/>
</dbReference>
<feature type="binding site" evidence="17">
    <location>
        <position position="258"/>
    </location>
    <ligand>
        <name>Mg(2+)</name>
        <dbReference type="ChEBI" id="CHEBI:18420"/>
        <label>1</label>
    </ligand>
</feature>
<feature type="active site" evidence="16">
    <location>
        <position position="109"/>
    </location>
</feature>
<evidence type="ECO:0000256" key="11">
    <source>
        <dbReference type="ARBA" id="ARBA00022842"/>
    </source>
</evidence>
<gene>
    <name evidence="20" type="primary">xthA</name>
    <name evidence="20" type="ORF">NCTC12965_05067</name>
</gene>
<dbReference type="EC" id="3.1.11.2" evidence="5"/>
<comment type="cofactor">
    <cofactor evidence="2">
        <name>Mn(2+)</name>
        <dbReference type="ChEBI" id="CHEBI:29035"/>
    </cofactor>
</comment>
<feature type="binding site" evidence="17">
    <location>
        <position position="150"/>
    </location>
    <ligand>
        <name>Mg(2+)</name>
        <dbReference type="ChEBI" id="CHEBI:18420"/>
        <label>1</label>
    </ligand>
</feature>
<dbReference type="NCBIfam" id="TIGR00195">
    <property type="entry name" value="exoDNase_III"/>
    <property type="match status" value="1"/>
</dbReference>
<evidence type="ECO:0000256" key="17">
    <source>
        <dbReference type="PIRSR" id="PIRSR604808-2"/>
    </source>
</evidence>
<dbReference type="InterPro" id="IPR004808">
    <property type="entry name" value="AP_endonuc_1"/>
</dbReference>
<evidence type="ECO:0000256" key="8">
    <source>
        <dbReference type="ARBA" id="ARBA00022763"/>
    </source>
</evidence>
<organism evidence="20">
    <name type="scientific">Serratia fonticola</name>
    <dbReference type="NCBI Taxonomy" id="47917"/>
    <lineage>
        <taxon>Bacteria</taxon>
        <taxon>Pseudomonadati</taxon>
        <taxon>Pseudomonadota</taxon>
        <taxon>Gammaproteobacteria</taxon>
        <taxon>Enterobacterales</taxon>
        <taxon>Yersiniaceae</taxon>
        <taxon>Serratia</taxon>
    </lineage>
</organism>
<feature type="domain" description="Endonuclease/exonuclease/phosphatase" evidence="19">
    <location>
        <begin position="4"/>
        <end position="258"/>
    </location>
</feature>
<dbReference type="Gene3D" id="3.60.10.10">
    <property type="entry name" value="Endonuclease/exonuclease/phosphatase"/>
    <property type="match status" value="1"/>
</dbReference>
<keyword evidence="7 17" id="KW-0479">Metal-binding</keyword>
<accession>A0A4U9VBI4</accession>
<keyword evidence="6" id="KW-0540">Nuclease</keyword>
<keyword evidence="9 20" id="KW-0378">Hydrolase</keyword>
<dbReference type="PANTHER" id="PTHR43250">
    <property type="entry name" value="EXODEOXYRIBONUCLEASE III"/>
    <property type="match status" value="1"/>
</dbReference>
<evidence type="ECO:0000256" key="12">
    <source>
        <dbReference type="ARBA" id="ARBA00023204"/>
    </source>
</evidence>
<comment type="cofactor">
    <cofactor evidence="17">
        <name>Mg(2+)</name>
        <dbReference type="ChEBI" id="CHEBI:18420"/>
    </cofactor>
    <cofactor evidence="17">
        <name>Mn(2+)</name>
        <dbReference type="ChEBI" id="CHEBI:29035"/>
    </cofactor>
    <text evidence="17">Probably binds two magnesium or manganese ions per subunit.</text>
</comment>
<comment type="function">
    <text evidence="13">Major apurinic-apyrimidinic endonuclease of E.coli. It removes the damaged DNA at cytosines and guanines by cleaving on the 3'-side of the AP site by a beta-elimination reaction. It exhibits 3'-5'-exonuclease, 3'-phosphomonoesterase, 3'-repair diesterase and ribonuclease H activities.</text>
</comment>
<protein>
    <recommendedName>
        <fullName evidence="14">Exodeoxyribonuclease III</fullName>
        <ecNumber evidence="5">3.1.11.2</ecNumber>
    </recommendedName>
    <alternativeName>
        <fullName evidence="15">AP endonuclease VI</fullName>
    </alternativeName>
</protein>
<dbReference type="EMBL" id="CABEEZ010000110">
    <property type="protein sequence ID" value="VTR44186.1"/>
    <property type="molecule type" value="Genomic_DNA"/>
</dbReference>
<feature type="active site" description="Proton acceptor" evidence="16">
    <location>
        <position position="258"/>
    </location>
</feature>
<dbReference type="PANTHER" id="PTHR43250:SF2">
    <property type="entry name" value="EXODEOXYRIBONUCLEASE III"/>
    <property type="match status" value="1"/>
</dbReference>
<comment type="similarity">
    <text evidence="3">Belongs to the DNA repair enzymes AP/ExoA family.</text>
</comment>
<evidence type="ECO:0000256" key="15">
    <source>
        <dbReference type="ARBA" id="ARBA00077401"/>
    </source>
</evidence>
<keyword evidence="12" id="KW-0234">DNA repair</keyword>
<dbReference type="GO" id="GO:0006281">
    <property type="term" value="P:DNA repair"/>
    <property type="evidence" value="ECO:0007669"/>
    <property type="project" value="UniProtKB-KW"/>
</dbReference>
<dbReference type="NCBIfam" id="NF008733">
    <property type="entry name" value="PRK11756.1"/>
    <property type="match status" value="1"/>
</dbReference>
<reference evidence="20" key="1">
    <citation type="submission" date="2019-05" db="EMBL/GenBank/DDBJ databases">
        <authorList>
            <consortium name="Pathogen Informatics"/>
        </authorList>
    </citation>
    <scope>NUCLEOTIDE SEQUENCE [LARGE SCALE GENOMIC DNA]</scope>
    <source>
        <strain evidence="20">NCTC12965</strain>
    </source>
</reference>
<dbReference type="GO" id="GO:0004519">
    <property type="term" value="F:endonuclease activity"/>
    <property type="evidence" value="ECO:0007669"/>
    <property type="project" value="InterPro"/>
</dbReference>
<proteinExistence type="inferred from homology"/>
<keyword evidence="10" id="KW-0269">Exonuclease</keyword>
<dbReference type="InterPro" id="IPR036691">
    <property type="entry name" value="Endo/exonu/phosph_ase_sf"/>
</dbReference>
<evidence type="ECO:0000313" key="20">
    <source>
        <dbReference type="EMBL" id="VTR44186.1"/>
    </source>
</evidence>
<evidence type="ECO:0000256" key="18">
    <source>
        <dbReference type="PIRSR" id="PIRSR604808-3"/>
    </source>
</evidence>
<dbReference type="InterPro" id="IPR020848">
    <property type="entry name" value="AP_endonuclease_F1_CS"/>
</dbReference>
<sequence>MKFVSFNINGLRARPHQLAAIIEQHQPDVIGLQETKVHDDMFPLEEVSQHGYHVFYHGQKGHYGVALLTKDEPLAVRRGFPTDEEDAQRRIIMADLATPQGTLTVINGYFPQGESRDHPIKFPAKTRFYQDLQNYLQQLPAESQVLIMGDMNISPSDLDIGIGEESRKRWLRTGKCSFLPEEREWMGRLLDWGLVDTYRHANPERNDEFSWFDYRSRGFDENRGLRIDLLLANTSLAARCTATGIDYQIRAMEKPSDHAPVWASSHCNLPAPMHVGAISNPSYENH</sequence>
<keyword evidence="17" id="KW-0464">Manganese</keyword>